<keyword evidence="1" id="KW-0812">Transmembrane</keyword>
<proteinExistence type="predicted"/>
<reference evidence="2" key="1">
    <citation type="submission" date="2021-01" db="EMBL/GenBank/DDBJ databases">
        <authorList>
            <person name="Corre E."/>
            <person name="Pelletier E."/>
            <person name="Niang G."/>
            <person name="Scheremetjew M."/>
            <person name="Finn R."/>
            <person name="Kale V."/>
            <person name="Holt S."/>
            <person name="Cochrane G."/>
            <person name="Meng A."/>
            <person name="Brown T."/>
            <person name="Cohen L."/>
        </authorList>
    </citation>
    <scope>NUCLEOTIDE SEQUENCE</scope>
    <source>
        <strain evidence="2">SAG4.97</strain>
    </source>
</reference>
<sequence>MEPPTDEKQQQMPADLKLQGSDVAALFPRVWRPTCAGDMTTKELCFEFHSVQTRSLLSSFSLLLMTLLFSLVSATNAYNPLCISLQTMPQIAVLLEQREIVQVLRFTSSSFIALGLLLQAAVMSILNNSSISSDRWSTLN</sequence>
<feature type="transmembrane region" description="Helical" evidence="1">
    <location>
        <begin position="56"/>
        <end position="78"/>
    </location>
</feature>
<organism evidence="2">
    <name type="scientific">Cyanoptyche gloeocystis</name>
    <dbReference type="NCBI Taxonomy" id="77922"/>
    <lineage>
        <taxon>Eukaryota</taxon>
        <taxon>Glaucocystophyceae</taxon>
        <taxon>Glaucocystophyceae incertae sedis</taxon>
        <taxon>Cyanoptyche</taxon>
    </lineage>
</organism>
<gene>
    <name evidence="2" type="ORF">CGLO1086_LOCUS1187</name>
</gene>
<keyword evidence="1" id="KW-0472">Membrane</keyword>
<keyword evidence="1" id="KW-1133">Transmembrane helix</keyword>
<protein>
    <submittedName>
        <fullName evidence="2">Uncharacterized protein</fullName>
    </submittedName>
</protein>
<accession>A0A7S2JP26</accession>
<dbReference type="AlphaFoldDB" id="A0A7S2JP26"/>
<evidence type="ECO:0000313" key="2">
    <source>
        <dbReference type="EMBL" id="CAD9553555.1"/>
    </source>
</evidence>
<evidence type="ECO:0000256" key="1">
    <source>
        <dbReference type="SAM" id="Phobius"/>
    </source>
</evidence>
<name>A0A7S2JP26_9EUKA</name>
<feature type="transmembrane region" description="Helical" evidence="1">
    <location>
        <begin position="103"/>
        <end position="126"/>
    </location>
</feature>
<dbReference type="EMBL" id="HBGX01002733">
    <property type="protein sequence ID" value="CAD9553555.1"/>
    <property type="molecule type" value="Transcribed_RNA"/>
</dbReference>